<evidence type="ECO:0000313" key="2">
    <source>
        <dbReference type="Proteomes" id="UP001060170"/>
    </source>
</evidence>
<sequence length="839" mass="95479">MDNAQIHHNGLVANLVEERGCLLIYLPAYSPEFNPIEKAFAVYKSILRRYKELLTGGGEDDYKVIKGFISLVFTSELTRSLFQASGCKPTSPDGHQQSCRVQRSRRATEAEISAALKKKITRTNSKLHPKPNSKHHPPHKALNDKPVIFIPDDETIPIEEDEMLEEDMGKLDGYVVLENYKEEVKLINEVQQMVEWCEETDQPDEIEEVETVMAILWPISFSNNTAKKIQKLKSGNKGYKLPVRNSNSESKKLVRRTIPRTTCFNYKKNNRDALGENNNMMTDFLKKGKEEMLKSHENNQLVDLNSSCHPPQHGNLEDSQAYQDQINKSNKYASKKKKNPKLVIPTLELDELQEFNILRLEYRMNGVPKPSIAASSSNRWLQKGTKKKFSNSVYQARCIRCQAKHVIVFNQLQVTKAGKGGKHTSILDDTNVHEALSRWSATQKPGHVTPRIFHEYLHKQVLPRFRLKPVSESTLLRWMYKIGFRPPKHSKSLYYDGHERADVVESRKKYLDDVARLRSYSVKYDGKDFHAQERPQLSWLLPGTTELRSKSPGRLIHISDFILESTGLLVLSQQQQQSLQLPFNDAAKVIYPGSQGNAWWDMQQLCDQVSTKALPIVAALHPGCQAVFVFDCSAAHESYGPSLRVQNMNLSSGGKQAKLKNTFIPSDDPNIPNSIRGDPQTMVFPSDYHVAALADQPKGIQQVLTKRRLWQHYTHERLKARLPTLRLKCVECAKTGAQQDLSNRVAQMAKRAEIQGYALSDQECLAELGVEVDSTVMAPSQSKTCCWSKILASQSNFQAEKPLLQMIIEEAGHQCLFLPKFHCELNPIELLWSYIKTDF</sequence>
<reference evidence="2" key="2">
    <citation type="journal article" date="2018" name="Mol. Plant Microbe Interact.">
        <title>Genome sequence resources for the wheat stripe rust pathogen (Puccinia striiformis f. sp. tritici) and the barley stripe rust pathogen (Puccinia striiformis f. sp. hordei).</title>
        <authorList>
            <person name="Xia C."/>
            <person name="Wang M."/>
            <person name="Yin C."/>
            <person name="Cornejo O.E."/>
            <person name="Hulbert S.H."/>
            <person name="Chen X."/>
        </authorList>
    </citation>
    <scope>NUCLEOTIDE SEQUENCE [LARGE SCALE GENOMIC DNA]</scope>
    <source>
        <strain evidence="2">93-210</strain>
    </source>
</reference>
<keyword evidence="2" id="KW-1185">Reference proteome</keyword>
<dbReference type="Proteomes" id="UP001060170">
    <property type="component" value="Chromosome 10"/>
</dbReference>
<reference evidence="1 2" key="3">
    <citation type="journal article" date="2022" name="Microbiol. Spectr.">
        <title>Folding features and dynamics of 3D genome architecture in plant fungal pathogens.</title>
        <authorList>
            <person name="Xia C."/>
        </authorList>
    </citation>
    <scope>NUCLEOTIDE SEQUENCE [LARGE SCALE GENOMIC DNA]</scope>
    <source>
        <strain evidence="1 2">93-210</strain>
    </source>
</reference>
<dbReference type="EMBL" id="CM045874">
    <property type="protein sequence ID" value="KAI7945044.1"/>
    <property type="molecule type" value="Genomic_DNA"/>
</dbReference>
<gene>
    <name evidence="1" type="ORF">MJO28_010739</name>
</gene>
<comment type="caution">
    <text evidence="1">The sequence shown here is derived from an EMBL/GenBank/DDBJ whole genome shotgun (WGS) entry which is preliminary data.</text>
</comment>
<protein>
    <submittedName>
        <fullName evidence="1">Uncharacterized protein</fullName>
    </submittedName>
</protein>
<accession>A0ACC0E5B3</accession>
<evidence type="ECO:0000313" key="1">
    <source>
        <dbReference type="EMBL" id="KAI7945044.1"/>
    </source>
</evidence>
<proteinExistence type="predicted"/>
<organism evidence="1 2">
    <name type="scientific">Puccinia striiformis f. sp. tritici</name>
    <dbReference type="NCBI Taxonomy" id="168172"/>
    <lineage>
        <taxon>Eukaryota</taxon>
        <taxon>Fungi</taxon>
        <taxon>Dikarya</taxon>
        <taxon>Basidiomycota</taxon>
        <taxon>Pucciniomycotina</taxon>
        <taxon>Pucciniomycetes</taxon>
        <taxon>Pucciniales</taxon>
        <taxon>Pucciniaceae</taxon>
        <taxon>Puccinia</taxon>
    </lineage>
</organism>
<name>A0ACC0E5B3_9BASI</name>
<reference evidence="2" key="1">
    <citation type="journal article" date="2018" name="BMC Genomics">
        <title>Genomic insights into host adaptation between the wheat stripe rust pathogen (Puccinia striiformis f. sp. tritici) and the barley stripe rust pathogen (Puccinia striiformis f. sp. hordei).</title>
        <authorList>
            <person name="Xia C."/>
            <person name="Wang M."/>
            <person name="Yin C."/>
            <person name="Cornejo O.E."/>
            <person name="Hulbert S.H."/>
            <person name="Chen X."/>
        </authorList>
    </citation>
    <scope>NUCLEOTIDE SEQUENCE [LARGE SCALE GENOMIC DNA]</scope>
    <source>
        <strain evidence="2">93-210</strain>
    </source>
</reference>